<sequence length="638" mass="72254">MASDSSISYGDQKEFADWNPPDYDSMCCSRKRDYERKKESEASETTTVDFKPYITLQCKECSQHIDVRALHEHKKYHEALVTLKYKQGMMPESVDSLMDRRLLLLKKISNGNDLIDQKLIRQIDKAYELVRSHMDQTYEPFRQVRDDVDVNVKANSLNCSNLNILAVSWCCHKNERWKEQMEDTKVFQDSFGNDPRKAYFAVFDGYGGHRAAHVAATELHHFLLHEMIKFDSSIRCTCTINKASSAYIKKDHMEDHKSHCRPISSYSEKAKLHEISQDIVQQIIESSTKKLQLEDINERAQNLTNKSLNDNKDDMYNSRISDCFKKAHFQTDLLLSLGKEENSKVRWSGCSTVTILVDSLDRPRPVNESSSSDINRVEQIGYMHIANCGDSEAMLVRANRPYMLTKKHSTKNPAEVARVTKQGGKLSSSKDQKCVNGVLPTTRGLGNHGDPDLRKFVIRKPSTITVKLDNFSQFVVIASKGVWDVFTPDEVATLLLQILPSNRLPPTIHCTSSVRALVEQNSVILSAVQSRISYDLNKPLSKQSIEDDNKSENSSDVFSNFTRSTLSDSSSESDESHATIMLGEDTWSESSQTVEENRQRVQRGFANAMAEKLTQAAILAGTRHNVTVMIFLLPASGL</sequence>
<dbReference type="SUPFAM" id="SSF81606">
    <property type="entry name" value="PP2C-like"/>
    <property type="match status" value="1"/>
</dbReference>
<comment type="caution">
    <text evidence="4">The sequence shown here is derived from an EMBL/GenBank/DDBJ whole genome shotgun (WGS) entry which is preliminary data.</text>
</comment>
<evidence type="ECO:0000313" key="4">
    <source>
        <dbReference type="EMBL" id="CAD5122725.1"/>
    </source>
</evidence>
<feature type="domain" description="PPM-type phosphatase" evidence="3">
    <location>
        <begin position="168"/>
        <end position="633"/>
    </location>
</feature>
<organism evidence="4 5">
    <name type="scientific">Dimorphilus gyrociliatus</name>
    <dbReference type="NCBI Taxonomy" id="2664684"/>
    <lineage>
        <taxon>Eukaryota</taxon>
        <taxon>Metazoa</taxon>
        <taxon>Spiralia</taxon>
        <taxon>Lophotrochozoa</taxon>
        <taxon>Annelida</taxon>
        <taxon>Polychaeta</taxon>
        <taxon>Polychaeta incertae sedis</taxon>
        <taxon>Dinophilidae</taxon>
        <taxon>Dimorphilus</taxon>
    </lineage>
</organism>
<dbReference type="InterPro" id="IPR036457">
    <property type="entry name" value="PPM-type-like_dom_sf"/>
</dbReference>
<dbReference type="PANTHER" id="PTHR13832:SF837">
    <property type="entry name" value="PROTEIN PHOSPHATASE 2C-LIKE DOMAIN-CONTAINING PROTEIN 1"/>
    <property type="match status" value="1"/>
</dbReference>
<dbReference type="Proteomes" id="UP000549394">
    <property type="component" value="Unassembled WGS sequence"/>
</dbReference>
<accession>A0A7I8W3F2</accession>
<comment type="similarity">
    <text evidence="1">Belongs to the PP2C family.</text>
</comment>
<dbReference type="PANTHER" id="PTHR13832">
    <property type="entry name" value="PROTEIN PHOSPHATASE 2C"/>
    <property type="match status" value="1"/>
</dbReference>
<dbReference type="EMBL" id="CAJFCJ010000018">
    <property type="protein sequence ID" value="CAD5122725.1"/>
    <property type="molecule type" value="Genomic_DNA"/>
</dbReference>
<evidence type="ECO:0000256" key="2">
    <source>
        <dbReference type="SAM" id="MobiDB-lite"/>
    </source>
</evidence>
<name>A0A7I8W3F2_9ANNE</name>
<gene>
    <name evidence="4" type="ORF">DGYR_LOCUS10496</name>
</gene>
<dbReference type="OrthoDB" id="6282488at2759"/>
<dbReference type="PROSITE" id="PS51746">
    <property type="entry name" value="PPM_2"/>
    <property type="match status" value="1"/>
</dbReference>
<dbReference type="Gene3D" id="3.60.40.10">
    <property type="entry name" value="PPM-type phosphatase domain"/>
    <property type="match status" value="1"/>
</dbReference>
<protein>
    <submittedName>
        <fullName evidence="4">DgyrCDS11136</fullName>
    </submittedName>
</protein>
<dbReference type="AlphaFoldDB" id="A0A7I8W3F2"/>
<evidence type="ECO:0000256" key="1">
    <source>
        <dbReference type="ARBA" id="ARBA00006702"/>
    </source>
</evidence>
<dbReference type="GO" id="GO:0004722">
    <property type="term" value="F:protein serine/threonine phosphatase activity"/>
    <property type="evidence" value="ECO:0007669"/>
    <property type="project" value="InterPro"/>
</dbReference>
<evidence type="ECO:0000259" key="3">
    <source>
        <dbReference type="PROSITE" id="PS51746"/>
    </source>
</evidence>
<dbReference type="Pfam" id="PF00481">
    <property type="entry name" value="PP2C"/>
    <property type="match status" value="2"/>
</dbReference>
<keyword evidence="5" id="KW-1185">Reference proteome</keyword>
<evidence type="ECO:0000313" key="5">
    <source>
        <dbReference type="Proteomes" id="UP000549394"/>
    </source>
</evidence>
<dbReference type="InterPro" id="IPR001932">
    <property type="entry name" value="PPM-type_phosphatase-like_dom"/>
</dbReference>
<proteinExistence type="inferred from homology"/>
<dbReference type="InterPro" id="IPR015655">
    <property type="entry name" value="PP2C"/>
</dbReference>
<feature type="region of interest" description="Disordered" evidence="2">
    <location>
        <begin position="1"/>
        <end position="20"/>
    </location>
</feature>
<dbReference type="CDD" id="cd00143">
    <property type="entry name" value="PP2Cc"/>
    <property type="match status" value="1"/>
</dbReference>
<reference evidence="4 5" key="1">
    <citation type="submission" date="2020-08" db="EMBL/GenBank/DDBJ databases">
        <authorList>
            <person name="Hejnol A."/>
        </authorList>
    </citation>
    <scope>NUCLEOTIDE SEQUENCE [LARGE SCALE GENOMIC DNA]</scope>
</reference>
<dbReference type="SMART" id="SM00332">
    <property type="entry name" value="PP2Cc"/>
    <property type="match status" value="1"/>
</dbReference>